<evidence type="ECO:0000256" key="4">
    <source>
        <dbReference type="ARBA" id="ARBA00023163"/>
    </source>
</evidence>
<dbReference type="InterPro" id="IPR058245">
    <property type="entry name" value="NreC/VraR/RcsB-like_REC"/>
</dbReference>
<dbReference type="EMBL" id="CP097635">
    <property type="protein sequence ID" value="URI06090.1"/>
    <property type="molecule type" value="Genomic_DNA"/>
</dbReference>
<keyword evidence="2" id="KW-0805">Transcription regulation</keyword>
<dbReference type="CDD" id="cd17535">
    <property type="entry name" value="REC_NarL-like"/>
    <property type="match status" value="1"/>
</dbReference>
<accession>A0ABY4S1P0</accession>
<dbReference type="PANTHER" id="PTHR43214">
    <property type="entry name" value="TWO-COMPONENT RESPONSE REGULATOR"/>
    <property type="match status" value="1"/>
</dbReference>
<evidence type="ECO:0000256" key="3">
    <source>
        <dbReference type="ARBA" id="ARBA00023125"/>
    </source>
</evidence>
<feature type="domain" description="Response regulatory" evidence="7">
    <location>
        <begin position="43"/>
        <end position="159"/>
    </location>
</feature>
<dbReference type="Pfam" id="PF00072">
    <property type="entry name" value="Response_reg"/>
    <property type="match status" value="1"/>
</dbReference>
<gene>
    <name evidence="8" type="ORF">MW290_09105</name>
</gene>
<dbReference type="PRINTS" id="PR00038">
    <property type="entry name" value="HTHLUXR"/>
</dbReference>
<dbReference type="Proteomes" id="UP001056201">
    <property type="component" value="Chromosome 1"/>
</dbReference>
<dbReference type="SUPFAM" id="SSF46894">
    <property type="entry name" value="C-terminal effector domain of the bipartite response regulators"/>
    <property type="match status" value="1"/>
</dbReference>
<dbReference type="RefSeq" id="WP_250194355.1">
    <property type="nucleotide sequence ID" value="NZ_CP097635.1"/>
</dbReference>
<dbReference type="InterPro" id="IPR000792">
    <property type="entry name" value="Tscrpt_reg_LuxR_C"/>
</dbReference>
<dbReference type="InterPro" id="IPR016032">
    <property type="entry name" value="Sig_transdc_resp-reg_C-effctor"/>
</dbReference>
<dbReference type="InterPro" id="IPR011006">
    <property type="entry name" value="CheY-like_superfamily"/>
</dbReference>
<feature type="modified residue" description="4-aspartylphosphate" evidence="5">
    <location>
        <position position="94"/>
    </location>
</feature>
<keyword evidence="4" id="KW-0804">Transcription</keyword>
<dbReference type="PROSITE" id="PS50043">
    <property type="entry name" value="HTH_LUXR_2"/>
    <property type="match status" value="1"/>
</dbReference>
<dbReference type="PANTHER" id="PTHR43214:SF41">
    <property type="entry name" value="NITRATE_NITRITE RESPONSE REGULATOR PROTEIN NARP"/>
    <property type="match status" value="1"/>
</dbReference>
<dbReference type="InterPro" id="IPR039420">
    <property type="entry name" value="WalR-like"/>
</dbReference>
<evidence type="ECO:0000259" key="6">
    <source>
        <dbReference type="PROSITE" id="PS50043"/>
    </source>
</evidence>
<evidence type="ECO:0000313" key="8">
    <source>
        <dbReference type="EMBL" id="URI06090.1"/>
    </source>
</evidence>
<dbReference type="PROSITE" id="PS50110">
    <property type="entry name" value="RESPONSE_REGULATORY"/>
    <property type="match status" value="1"/>
</dbReference>
<dbReference type="SMART" id="SM00448">
    <property type="entry name" value="REC"/>
    <property type="match status" value="1"/>
</dbReference>
<keyword evidence="3" id="KW-0238">DNA-binding</keyword>
<evidence type="ECO:0000256" key="1">
    <source>
        <dbReference type="ARBA" id="ARBA00022553"/>
    </source>
</evidence>
<dbReference type="Gene3D" id="3.40.50.2300">
    <property type="match status" value="1"/>
</dbReference>
<feature type="domain" description="HTH luxR-type" evidence="6">
    <location>
        <begin position="183"/>
        <end position="248"/>
    </location>
</feature>
<dbReference type="SUPFAM" id="SSF52172">
    <property type="entry name" value="CheY-like"/>
    <property type="match status" value="1"/>
</dbReference>
<protein>
    <submittedName>
        <fullName evidence="8">Response regulator transcription factor</fullName>
    </submittedName>
</protein>
<reference evidence="8" key="1">
    <citation type="submission" date="2022-05" db="EMBL/GenBank/DDBJ databases">
        <title>An RpoN-dependent PEP-CTERM gene is involved in floc formation of an Aquincola tertiaricarbonis strain.</title>
        <authorList>
            <person name="Qiu D."/>
            <person name="Xia M."/>
        </authorList>
    </citation>
    <scope>NUCLEOTIDE SEQUENCE</scope>
    <source>
        <strain evidence="8">RN12</strain>
    </source>
</reference>
<proteinExistence type="predicted"/>
<dbReference type="SMART" id="SM00421">
    <property type="entry name" value="HTH_LUXR"/>
    <property type="match status" value="1"/>
</dbReference>
<evidence type="ECO:0000259" key="7">
    <source>
        <dbReference type="PROSITE" id="PS50110"/>
    </source>
</evidence>
<keyword evidence="1 5" id="KW-0597">Phosphoprotein</keyword>
<evidence type="ECO:0000256" key="2">
    <source>
        <dbReference type="ARBA" id="ARBA00023015"/>
    </source>
</evidence>
<sequence length="253" mass="28318">MPAAGRCQALRRRLAPLECQWYEKCRSHVKREGVRVADPGTMKALVVEDHPIVRRGLRRVIELEWDDAEVREADSLADALRQFSQAPPDFVVMDLALRDAPGTEGLTRLRRISGDVPILILSLHKEASHAQRLLQMGAAGYVSKERTGEELIPAITGVMTQGRYVPPEMANRLLTVQSDGLKATLPHDLLTPQEYRVMQLIAAGHRLTQIAEMMRLSVKTVGNYRMRILGKTGWHDNAELKKYCAQQGLVNPG</sequence>
<organism evidence="8 9">
    <name type="scientific">Aquincola tertiaricarbonis</name>
    <dbReference type="NCBI Taxonomy" id="391953"/>
    <lineage>
        <taxon>Bacteria</taxon>
        <taxon>Pseudomonadati</taxon>
        <taxon>Pseudomonadota</taxon>
        <taxon>Betaproteobacteria</taxon>
        <taxon>Burkholderiales</taxon>
        <taxon>Sphaerotilaceae</taxon>
        <taxon>Aquincola</taxon>
    </lineage>
</organism>
<name>A0ABY4S1P0_AQUTE</name>
<keyword evidence="9" id="KW-1185">Reference proteome</keyword>
<evidence type="ECO:0000256" key="5">
    <source>
        <dbReference type="PROSITE-ProRule" id="PRU00169"/>
    </source>
</evidence>
<dbReference type="InterPro" id="IPR001789">
    <property type="entry name" value="Sig_transdc_resp-reg_receiver"/>
</dbReference>
<dbReference type="Pfam" id="PF00196">
    <property type="entry name" value="GerE"/>
    <property type="match status" value="1"/>
</dbReference>
<evidence type="ECO:0000313" key="9">
    <source>
        <dbReference type="Proteomes" id="UP001056201"/>
    </source>
</evidence>